<name>A0AAV2SUJ8_MEGNR</name>
<dbReference type="AlphaFoldDB" id="A0AAV2SUJ8"/>
<evidence type="ECO:0000313" key="2">
    <source>
        <dbReference type="EMBL" id="CAL4244539.1"/>
    </source>
</evidence>
<keyword evidence="3" id="KW-1185">Reference proteome</keyword>
<feature type="compositionally biased region" description="Basic and acidic residues" evidence="1">
    <location>
        <begin position="71"/>
        <end position="102"/>
    </location>
</feature>
<evidence type="ECO:0000256" key="1">
    <source>
        <dbReference type="SAM" id="MobiDB-lite"/>
    </source>
</evidence>
<dbReference type="EMBL" id="CAXKWB010136305">
    <property type="protein sequence ID" value="CAL4244539.1"/>
    <property type="molecule type" value="Genomic_DNA"/>
</dbReference>
<accession>A0AAV2SUJ8</accession>
<protein>
    <submittedName>
        <fullName evidence="2">Uncharacterized protein</fullName>
    </submittedName>
</protein>
<gene>
    <name evidence="2" type="ORF">MNOR_LOCUS40947</name>
</gene>
<reference evidence="2 3" key="1">
    <citation type="submission" date="2024-05" db="EMBL/GenBank/DDBJ databases">
        <authorList>
            <person name="Wallberg A."/>
        </authorList>
    </citation>
    <scope>NUCLEOTIDE SEQUENCE [LARGE SCALE GENOMIC DNA]</scope>
</reference>
<comment type="caution">
    <text evidence="2">The sequence shown here is derived from an EMBL/GenBank/DDBJ whole genome shotgun (WGS) entry which is preliminary data.</text>
</comment>
<feature type="region of interest" description="Disordered" evidence="1">
    <location>
        <begin position="1"/>
        <end position="20"/>
    </location>
</feature>
<dbReference type="Proteomes" id="UP001497623">
    <property type="component" value="Unassembled WGS sequence"/>
</dbReference>
<proteinExistence type="predicted"/>
<evidence type="ECO:0000313" key="3">
    <source>
        <dbReference type="Proteomes" id="UP001497623"/>
    </source>
</evidence>
<feature type="region of interest" description="Disordered" evidence="1">
    <location>
        <begin position="56"/>
        <end position="110"/>
    </location>
</feature>
<organism evidence="2 3">
    <name type="scientific">Meganyctiphanes norvegica</name>
    <name type="common">Northern krill</name>
    <name type="synonym">Thysanopoda norvegica</name>
    <dbReference type="NCBI Taxonomy" id="48144"/>
    <lineage>
        <taxon>Eukaryota</taxon>
        <taxon>Metazoa</taxon>
        <taxon>Ecdysozoa</taxon>
        <taxon>Arthropoda</taxon>
        <taxon>Crustacea</taxon>
        <taxon>Multicrustacea</taxon>
        <taxon>Malacostraca</taxon>
        <taxon>Eumalacostraca</taxon>
        <taxon>Eucarida</taxon>
        <taxon>Euphausiacea</taxon>
        <taxon>Euphausiidae</taxon>
        <taxon>Meganyctiphanes</taxon>
    </lineage>
</organism>
<feature type="non-terminal residue" evidence="2">
    <location>
        <position position="110"/>
    </location>
</feature>
<sequence length="110" mass="12129">MNILNSNHSPALPARPVEEKDVIDEAVVDVEDLCLNGTDISAPVLADYDESESDCIGVHNDDLDTSTEMTSKNKTDHNDVSEERNDKANQKERSSNKTEKTKCCQSCCGR</sequence>